<dbReference type="Gene3D" id="1.20.58.70">
    <property type="match status" value="1"/>
</dbReference>
<evidence type="ECO:0000256" key="2">
    <source>
        <dbReference type="ARBA" id="ARBA00022703"/>
    </source>
</evidence>
<reference evidence="7" key="1">
    <citation type="submission" date="2017-07" db="EMBL/GenBank/DDBJ databases">
        <authorList>
            <person name="Mikheyev A."/>
            <person name="Grau M."/>
        </authorList>
    </citation>
    <scope>NUCLEOTIDE SEQUENCE</scope>
    <source>
        <tissue evidence="7">Venom_gland</tissue>
    </source>
</reference>
<dbReference type="PANTHER" id="PTHR32247:SF3">
    <property type="entry name" value="DIABLO IAP-BINDING MITOCHONDRIAL PROTEIN"/>
    <property type="match status" value="1"/>
</dbReference>
<keyword evidence="2" id="KW-0053">Apoptosis</keyword>
<sequence>MTSKQQEYLKLESRWMTALRLSEMAAEAAYQSGADQASVSTHNHIQLVKTQVHEARQLSQKAETKLAEAQTEELLKLKEEEPLLATSQQAVREETEEAYLRED</sequence>
<dbReference type="GO" id="GO:0005739">
    <property type="term" value="C:mitochondrion"/>
    <property type="evidence" value="ECO:0007669"/>
    <property type="project" value="UniProtKB-SubCell"/>
</dbReference>
<dbReference type="EMBL" id="IACL01109915">
    <property type="protein sequence ID" value="LAB14821.1"/>
    <property type="molecule type" value="Transcribed_RNA"/>
</dbReference>
<comment type="subcellular location">
    <subcellularLocation>
        <location evidence="1">Mitochondrion</location>
    </subcellularLocation>
</comment>
<evidence type="ECO:0000256" key="6">
    <source>
        <dbReference type="ARBA" id="ARBA00046319"/>
    </source>
</evidence>
<protein>
    <recommendedName>
        <fullName evidence="5">Direct IAP-binding protein with low pI</fullName>
    </recommendedName>
</protein>
<dbReference type="InterPro" id="IPR009062">
    <property type="entry name" value="Smac/DIABLO-like_sf"/>
</dbReference>
<evidence type="ECO:0000256" key="4">
    <source>
        <dbReference type="ARBA" id="ARBA00023128"/>
    </source>
</evidence>
<dbReference type="SUPFAM" id="SSF46984">
    <property type="entry name" value="Smac/diablo"/>
    <property type="match status" value="1"/>
</dbReference>
<keyword evidence="4" id="KW-0496">Mitochondrion</keyword>
<evidence type="ECO:0000256" key="1">
    <source>
        <dbReference type="ARBA" id="ARBA00004173"/>
    </source>
</evidence>
<dbReference type="GO" id="GO:0008631">
    <property type="term" value="P:intrinsic apoptotic signaling pathway in response to oxidative stress"/>
    <property type="evidence" value="ECO:0007669"/>
    <property type="project" value="TreeGrafter"/>
</dbReference>
<evidence type="ECO:0000256" key="5">
    <source>
        <dbReference type="ARBA" id="ARBA00033049"/>
    </source>
</evidence>
<dbReference type="PANTHER" id="PTHR32247">
    <property type="entry name" value="DIABLO HOMOLOG, MITOCHONDRIAL"/>
    <property type="match status" value="1"/>
</dbReference>
<proteinExistence type="inferred from homology"/>
<keyword evidence="3" id="KW-0809">Transit peptide</keyword>
<evidence type="ECO:0000256" key="3">
    <source>
        <dbReference type="ARBA" id="ARBA00022946"/>
    </source>
</evidence>
<dbReference type="GO" id="GO:0051402">
    <property type="term" value="P:neuron apoptotic process"/>
    <property type="evidence" value="ECO:0007669"/>
    <property type="project" value="TreeGrafter"/>
</dbReference>
<dbReference type="AlphaFoldDB" id="A0A2D4L1H0"/>
<name>A0A2D4L1H0_9SAUR</name>
<dbReference type="InterPro" id="IPR015142">
    <property type="entry name" value="Smac_DIABLO"/>
</dbReference>
<accession>A0A2D4L1H0</accession>
<comment type="similarity">
    <text evidence="6">Belongs to the Smac/DIABLO protein family.</text>
</comment>
<dbReference type="Pfam" id="PF09057">
    <property type="entry name" value="Smac_DIABLO"/>
    <property type="match status" value="1"/>
</dbReference>
<evidence type="ECO:0000313" key="7">
    <source>
        <dbReference type="EMBL" id="LAB14821.1"/>
    </source>
</evidence>
<reference evidence="7" key="2">
    <citation type="submission" date="2017-11" db="EMBL/GenBank/DDBJ databases">
        <title>Coralsnake Venomics: Analyses of Venom Gland Transcriptomes and Proteomes of Six Brazilian Taxa.</title>
        <authorList>
            <person name="Aird S.D."/>
            <person name="Jorge da Silva N."/>
            <person name="Qiu L."/>
            <person name="Villar-Briones A."/>
            <person name="Aparecida-Saddi V."/>
            <person name="Campos-Telles M.P."/>
            <person name="Grau M."/>
            <person name="Mikheyev A.S."/>
        </authorList>
    </citation>
    <scope>NUCLEOTIDE SEQUENCE</scope>
    <source>
        <tissue evidence="7">Venom_gland</tissue>
    </source>
</reference>
<organism evidence="7">
    <name type="scientific">Micrurus paraensis</name>
    <dbReference type="NCBI Taxonomy" id="1970185"/>
    <lineage>
        <taxon>Eukaryota</taxon>
        <taxon>Metazoa</taxon>
        <taxon>Chordata</taxon>
        <taxon>Craniata</taxon>
        <taxon>Vertebrata</taxon>
        <taxon>Euteleostomi</taxon>
        <taxon>Lepidosauria</taxon>
        <taxon>Squamata</taxon>
        <taxon>Bifurcata</taxon>
        <taxon>Unidentata</taxon>
        <taxon>Episquamata</taxon>
        <taxon>Toxicofera</taxon>
        <taxon>Serpentes</taxon>
        <taxon>Colubroidea</taxon>
        <taxon>Elapidae</taxon>
        <taxon>Elapinae</taxon>
        <taxon>Micrurus</taxon>
    </lineage>
</organism>